<keyword evidence="3" id="KW-1185">Reference proteome</keyword>
<keyword evidence="1" id="KW-1133">Transmembrane helix</keyword>
<reference evidence="2 3" key="1">
    <citation type="submission" date="2016-03" db="EMBL/GenBank/DDBJ databases">
        <title>Genome sequence of Nesiotobacter sp. nov., a moderately halophilic alphaproteobacterium isolated from the Yellow Sea, China.</title>
        <authorList>
            <person name="Zhang G."/>
            <person name="Zhang R."/>
        </authorList>
    </citation>
    <scope>NUCLEOTIDE SEQUENCE [LARGE SCALE GENOMIC DNA]</scope>
    <source>
        <strain evidence="2 3">WB1-6</strain>
    </source>
</reference>
<dbReference type="AlphaFoldDB" id="A0A1U7JIW4"/>
<keyword evidence="1" id="KW-0812">Transmembrane</keyword>
<organism evidence="2 3">
    <name type="scientific">Pseudovibrio exalbescens</name>
    <dbReference type="NCBI Taxonomy" id="197461"/>
    <lineage>
        <taxon>Bacteria</taxon>
        <taxon>Pseudomonadati</taxon>
        <taxon>Pseudomonadota</taxon>
        <taxon>Alphaproteobacteria</taxon>
        <taxon>Hyphomicrobiales</taxon>
        <taxon>Stappiaceae</taxon>
        <taxon>Pseudovibrio</taxon>
    </lineage>
</organism>
<name>A0A1U7JIW4_9HYPH</name>
<dbReference type="Proteomes" id="UP000185783">
    <property type="component" value="Unassembled WGS sequence"/>
</dbReference>
<evidence type="ECO:0000313" key="2">
    <source>
        <dbReference type="EMBL" id="OKL44657.1"/>
    </source>
</evidence>
<evidence type="ECO:0000256" key="1">
    <source>
        <dbReference type="SAM" id="Phobius"/>
    </source>
</evidence>
<gene>
    <name evidence="2" type="ORF">A3843_09825</name>
</gene>
<dbReference type="RefSeq" id="WP_028480332.1">
    <property type="nucleotide sequence ID" value="NZ_LVVZ01000014.1"/>
</dbReference>
<accession>A0A1U7JIW4</accession>
<comment type="caution">
    <text evidence="2">The sequence shown here is derived from an EMBL/GenBank/DDBJ whole genome shotgun (WGS) entry which is preliminary data.</text>
</comment>
<dbReference type="EMBL" id="LVVZ01000014">
    <property type="protein sequence ID" value="OKL44657.1"/>
    <property type="molecule type" value="Genomic_DNA"/>
</dbReference>
<keyword evidence="1" id="KW-0472">Membrane</keyword>
<protein>
    <submittedName>
        <fullName evidence="2">Uncharacterized protein</fullName>
    </submittedName>
</protein>
<feature type="transmembrane region" description="Helical" evidence="1">
    <location>
        <begin position="21"/>
        <end position="44"/>
    </location>
</feature>
<evidence type="ECO:0000313" key="3">
    <source>
        <dbReference type="Proteomes" id="UP000185783"/>
    </source>
</evidence>
<proteinExistence type="predicted"/>
<sequence length="149" mass="16508">MAYLGKPHRFRRALKDLSLALVNATLILTIVAALSVGWAVHAVLNVAETAAERTTVAVLSASGLKPAEWHEQLAHLNDELTALRRDCHANPKVAEQLSRLSTQIATIEMALTRLSEPGTLVDDEVWDQILFGIQRRVQKIRQSLEQPKT</sequence>